<evidence type="ECO:0000313" key="4">
    <source>
        <dbReference type="Proteomes" id="UP000016922"/>
    </source>
</evidence>
<feature type="domain" description="Alpha/beta hydrolase fold-3" evidence="2">
    <location>
        <begin position="38"/>
        <end position="277"/>
    </location>
</feature>
<dbReference type="HOGENOM" id="CLU_047269_0_0_1"/>
<evidence type="ECO:0000256" key="1">
    <source>
        <dbReference type="ARBA" id="ARBA00022801"/>
    </source>
</evidence>
<dbReference type="PANTHER" id="PTHR48081:SF2">
    <property type="entry name" value="ALPHA_BETA-HYDROLASE"/>
    <property type="match status" value="1"/>
</dbReference>
<dbReference type="GeneID" id="19470653"/>
<dbReference type="AlphaFoldDB" id="S3CYX5"/>
<dbReference type="RefSeq" id="XP_008087946.1">
    <property type="nucleotide sequence ID" value="XM_008089755.1"/>
</dbReference>
<dbReference type="Gene3D" id="3.40.50.1820">
    <property type="entry name" value="alpha/beta hydrolase"/>
    <property type="match status" value="1"/>
</dbReference>
<dbReference type="InterPro" id="IPR029058">
    <property type="entry name" value="AB_hydrolase_fold"/>
</dbReference>
<protein>
    <submittedName>
        <fullName evidence="3">Alpha/beta-Hydrolase</fullName>
    </submittedName>
</protein>
<reference evidence="3 4" key="1">
    <citation type="journal article" date="2013" name="BMC Genomics">
        <title>Genomics-driven discovery of the pneumocandin biosynthetic gene cluster in the fungus Glarea lozoyensis.</title>
        <authorList>
            <person name="Chen L."/>
            <person name="Yue Q."/>
            <person name="Zhang X."/>
            <person name="Xiang M."/>
            <person name="Wang C."/>
            <person name="Li S."/>
            <person name="Che Y."/>
            <person name="Ortiz-Lopez F.J."/>
            <person name="Bills G.F."/>
            <person name="Liu X."/>
            <person name="An Z."/>
        </authorList>
    </citation>
    <scope>NUCLEOTIDE SEQUENCE [LARGE SCALE GENOMIC DNA]</scope>
    <source>
        <strain evidence="4">ATCC 20868 / MF5171</strain>
    </source>
</reference>
<dbReference type="GO" id="GO:0016787">
    <property type="term" value="F:hydrolase activity"/>
    <property type="evidence" value="ECO:0007669"/>
    <property type="project" value="UniProtKB-KW"/>
</dbReference>
<dbReference type="Proteomes" id="UP000016922">
    <property type="component" value="Unassembled WGS sequence"/>
</dbReference>
<dbReference type="Pfam" id="PF07859">
    <property type="entry name" value="Abhydrolase_3"/>
    <property type="match status" value="1"/>
</dbReference>
<gene>
    <name evidence="3" type="ORF">GLAREA_11612</name>
</gene>
<dbReference type="InterPro" id="IPR013094">
    <property type="entry name" value="AB_hydrolase_3"/>
</dbReference>
<organism evidence="3 4">
    <name type="scientific">Glarea lozoyensis (strain ATCC 20868 / MF5171)</name>
    <dbReference type="NCBI Taxonomy" id="1116229"/>
    <lineage>
        <taxon>Eukaryota</taxon>
        <taxon>Fungi</taxon>
        <taxon>Dikarya</taxon>
        <taxon>Ascomycota</taxon>
        <taxon>Pezizomycotina</taxon>
        <taxon>Leotiomycetes</taxon>
        <taxon>Helotiales</taxon>
        <taxon>Helotiaceae</taxon>
        <taxon>Glarea</taxon>
    </lineage>
</organism>
<evidence type="ECO:0000259" key="2">
    <source>
        <dbReference type="Pfam" id="PF07859"/>
    </source>
</evidence>
<dbReference type="OrthoDB" id="408631at2759"/>
<dbReference type="InterPro" id="IPR050300">
    <property type="entry name" value="GDXG_lipolytic_enzyme"/>
</dbReference>
<proteinExistence type="predicted"/>
<sequence length="312" mass="34717">MLRHGYIRSPVHWHEVKRPDFTGIWIINDETKEPDIVVYYAHGGGFSMGSSYFYLEFLMAWLELLQTTGGFKNPAIFALEYTLVPDESYPVQLREVVSGYKHVLSITKDSSKICVGGDSAGGTLILSLLLHLATISSIGNAESLAGELFQKRISSNLTNGEKKPPILPEMAVLISPWVTLQSPHDKDTPSDYLNAANLHQYGSDYAGSKISVNDPIISPGNCKAASWWRKACPSKGFFVMYGAEEVFAYETRSLIKLWEEAKLPVDSVEEEGGIHAWPVACLFLSSTRGERQKGLKVIVHEMRKRMNSKSIS</sequence>
<dbReference type="EMBL" id="KE145372">
    <property type="protein sequence ID" value="EPE25031.1"/>
    <property type="molecule type" value="Genomic_DNA"/>
</dbReference>
<evidence type="ECO:0000313" key="3">
    <source>
        <dbReference type="EMBL" id="EPE25031.1"/>
    </source>
</evidence>
<keyword evidence="1 3" id="KW-0378">Hydrolase</keyword>
<keyword evidence="4" id="KW-1185">Reference proteome</keyword>
<dbReference type="PANTHER" id="PTHR48081">
    <property type="entry name" value="AB HYDROLASE SUPERFAMILY PROTEIN C4A8.06C"/>
    <property type="match status" value="1"/>
</dbReference>
<name>S3CYX5_GLAL2</name>
<dbReference type="OMA" id="YLEFLMA"/>
<dbReference type="SUPFAM" id="SSF53474">
    <property type="entry name" value="alpha/beta-Hydrolases"/>
    <property type="match status" value="1"/>
</dbReference>
<accession>S3CYX5</accession>
<dbReference type="KEGG" id="glz:GLAREA_11612"/>
<dbReference type="eggNOG" id="KOG1515">
    <property type="taxonomic scope" value="Eukaryota"/>
</dbReference>